<dbReference type="AlphaFoldDB" id="A0A066YTV0"/>
<proteinExistence type="predicted"/>
<evidence type="ECO:0000256" key="1">
    <source>
        <dbReference type="SAM" id="MobiDB-lite"/>
    </source>
</evidence>
<feature type="region of interest" description="Disordered" evidence="1">
    <location>
        <begin position="1"/>
        <end position="45"/>
    </location>
</feature>
<feature type="region of interest" description="Disordered" evidence="1">
    <location>
        <begin position="73"/>
        <end position="99"/>
    </location>
</feature>
<gene>
    <name evidence="2" type="ORF">KCH_37390</name>
</gene>
<accession>A0A066YTV0</accession>
<dbReference type="RefSeq" id="WP_051653168.1">
    <property type="nucleotide sequence ID" value="NZ_KK853997.1"/>
</dbReference>
<dbReference type="OrthoDB" id="3387554at2"/>
<dbReference type="eggNOG" id="ENOG5033NHJ">
    <property type="taxonomic scope" value="Bacteria"/>
</dbReference>
<dbReference type="EMBL" id="JNBY01000092">
    <property type="protein sequence ID" value="KDN84647.1"/>
    <property type="molecule type" value="Genomic_DNA"/>
</dbReference>
<dbReference type="Proteomes" id="UP000027178">
    <property type="component" value="Unassembled WGS sequence"/>
</dbReference>
<protein>
    <recommendedName>
        <fullName evidence="4">CU044_5270 family protein</fullName>
    </recommendedName>
</protein>
<dbReference type="PATRIC" id="fig|1348663.4.peg.3599"/>
<dbReference type="NCBIfam" id="NF038083">
    <property type="entry name" value="CU044_5270_fam"/>
    <property type="match status" value="1"/>
</dbReference>
<evidence type="ECO:0000313" key="3">
    <source>
        <dbReference type="Proteomes" id="UP000027178"/>
    </source>
</evidence>
<evidence type="ECO:0008006" key="4">
    <source>
        <dbReference type="Google" id="ProtNLM"/>
    </source>
</evidence>
<feature type="compositionally biased region" description="Basic and acidic residues" evidence="1">
    <location>
        <begin position="9"/>
        <end position="21"/>
    </location>
</feature>
<sequence>MNDGPEMLAADRQRRLKEHLMNEIARQSASGQSATEQSTAAHPAPRRRRLGWLIAPPAVVAVAAAVALLSTSQPGAPAPQAVAPGASASATPSPSPTVLTGGETSCPNGMAPAGLVVRPAGSTPAGDPLQALTAAAEAGANRPGLQVKDHQFVYTETLVQHDQEQPCVRRDWTAADGNTQGLIKDPFNGTMGYAPNVAGSPAGLHAPDQRFLAGLPTDPQRLLEQVYADNPKGNPDRDATAFRTIANVLTSQLLTPAVGAAFCRAAAAVPGVTLEAGAVDAAGRHGIGVARAEGTDRTELVFDGATCEFLGARGVGMVRTGENGPLVRATYASAVLRHAVTDRAGEQPAG</sequence>
<reference evidence="2 3" key="1">
    <citation type="submission" date="2014-05" db="EMBL/GenBank/DDBJ databases">
        <title>Draft Genome Sequence of Kitasatospora cheerisanensis KCTC 2395.</title>
        <authorList>
            <person name="Nam D.H."/>
        </authorList>
    </citation>
    <scope>NUCLEOTIDE SEQUENCE [LARGE SCALE GENOMIC DNA]</scope>
    <source>
        <strain evidence="2 3">KCTC 2395</strain>
    </source>
</reference>
<dbReference type="InterPro" id="IPR047789">
    <property type="entry name" value="CU044_5270-like"/>
</dbReference>
<name>A0A066YTV0_9ACTN</name>
<feature type="compositionally biased region" description="Polar residues" evidence="1">
    <location>
        <begin position="25"/>
        <end position="40"/>
    </location>
</feature>
<keyword evidence="3" id="KW-1185">Reference proteome</keyword>
<comment type="caution">
    <text evidence="2">The sequence shown here is derived from an EMBL/GenBank/DDBJ whole genome shotgun (WGS) entry which is preliminary data.</text>
</comment>
<dbReference type="HOGENOM" id="CLU_067815_1_0_11"/>
<feature type="compositionally biased region" description="Low complexity" evidence="1">
    <location>
        <begin position="73"/>
        <end position="98"/>
    </location>
</feature>
<evidence type="ECO:0000313" key="2">
    <source>
        <dbReference type="EMBL" id="KDN84647.1"/>
    </source>
</evidence>
<organism evidence="2 3">
    <name type="scientific">Kitasatospora cheerisanensis KCTC 2395</name>
    <dbReference type="NCBI Taxonomy" id="1348663"/>
    <lineage>
        <taxon>Bacteria</taxon>
        <taxon>Bacillati</taxon>
        <taxon>Actinomycetota</taxon>
        <taxon>Actinomycetes</taxon>
        <taxon>Kitasatosporales</taxon>
        <taxon>Streptomycetaceae</taxon>
        <taxon>Kitasatospora</taxon>
    </lineage>
</organism>